<organism evidence="1 2">
    <name type="scientific">Legionella sainthelensi</name>
    <dbReference type="NCBI Taxonomy" id="28087"/>
    <lineage>
        <taxon>Bacteria</taxon>
        <taxon>Pseudomonadati</taxon>
        <taxon>Pseudomonadota</taxon>
        <taxon>Gammaproteobacteria</taxon>
        <taxon>Legionellales</taxon>
        <taxon>Legionellaceae</taxon>
        <taxon>Legionella</taxon>
    </lineage>
</organism>
<dbReference type="STRING" id="28087.Lsai_1269"/>
<reference evidence="1 2" key="1">
    <citation type="submission" date="2015-11" db="EMBL/GenBank/DDBJ databases">
        <title>Genomic analysis of 38 Legionella species identifies large and diverse effector repertoires.</title>
        <authorList>
            <person name="Burstein D."/>
            <person name="Amaro F."/>
            <person name="Zusman T."/>
            <person name="Lifshitz Z."/>
            <person name="Cohen O."/>
            <person name="Gilbert J.A."/>
            <person name="Pupko T."/>
            <person name="Shuman H.A."/>
            <person name="Segal G."/>
        </authorList>
    </citation>
    <scope>NUCLEOTIDE SEQUENCE [LARGE SCALE GENOMIC DNA]</scope>
    <source>
        <strain evidence="1 2">Mt.St.Helens-4</strain>
    </source>
</reference>
<evidence type="ECO:0000313" key="2">
    <source>
        <dbReference type="Proteomes" id="UP000054621"/>
    </source>
</evidence>
<dbReference type="PATRIC" id="fig|28087.4.peg.1355"/>
<comment type="caution">
    <text evidence="1">The sequence shown here is derived from an EMBL/GenBank/DDBJ whole genome shotgun (WGS) entry which is preliminary data.</text>
</comment>
<sequence>MTITELLSYFNNKKSKELTPEIAHNIAQIKEICDTEFYNQSFYGNSALNRLMLLNERVADLLTPEVIEYLFTNEPTGESKIFRNSSGMIALKDAIFHGFNDGLLVIKFMTNNEQQFGPEQYEAQKANYAKHTTRIVENIKIAAGVLKEIEDDSSHEISLIEKFERIVDTIDKIKKADKSDKLLYVPGYTSQSMRSQVKGGFSHLCSALKIAFDNEFNEVKNETLDSLCEKFLNSPNAMLDGTVIHLFYDRAHIEAALEQDTIITIGGVGYHYQDIFRAMVNKIVSAPEKYPACAKEQFDLRFTLVMNDLEKRKQQFEPDLLVISVDAKIQFLNLLHEIKDKVKAFKHDNQPEAAKAASQLHTQLFTASLEYFKAEYVTRKNYIIFNEVCAHAIHEARPVLEKHRGWKDFFAKLIVGIATLGIVPAAMAIKSKIQTGSFSFRLLKTASQKQLDCIEEQARELEPIQLMSMN</sequence>
<dbReference type="eggNOG" id="ENOG5031SVC">
    <property type="taxonomic scope" value="Bacteria"/>
</dbReference>
<dbReference type="AlphaFoldDB" id="A0A0W0YQ39"/>
<dbReference type="RefSeq" id="WP_027272325.1">
    <property type="nucleotide sequence ID" value="NZ_CAAAJE010000040.1"/>
</dbReference>
<dbReference type="Proteomes" id="UP000054621">
    <property type="component" value="Unassembled WGS sequence"/>
</dbReference>
<name>A0A0W0YQ39_9GAMM</name>
<proteinExistence type="predicted"/>
<dbReference type="EMBL" id="LNYV01000013">
    <property type="protein sequence ID" value="KTD58662.1"/>
    <property type="molecule type" value="Genomic_DNA"/>
</dbReference>
<accession>A0A0W0YQ39</accession>
<protein>
    <submittedName>
        <fullName evidence="1">Ankyrin repeat protein</fullName>
    </submittedName>
</protein>
<gene>
    <name evidence="1" type="primary">arp</name>
    <name evidence="1" type="ORF">Lsai_1269</name>
</gene>
<evidence type="ECO:0000313" key="1">
    <source>
        <dbReference type="EMBL" id="KTD58662.1"/>
    </source>
</evidence>
<dbReference type="OrthoDB" id="5631765at2"/>